<evidence type="ECO:0000259" key="8">
    <source>
        <dbReference type="Pfam" id="PF23559"/>
    </source>
</evidence>
<dbReference type="Pfam" id="PF25019">
    <property type="entry name" value="LRR_R13L1-DRL21"/>
    <property type="match status" value="1"/>
</dbReference>
<feature type="domain" description="Disease resistance N-terminal" evidence="7">
    <location>
        <begin position="9"/>
        <end position="85"/>
    </location>
</feature>
<dbReference type="SUPFAM" id="SSF52058">
    <property type="entry name" value="L domain-like"/>
    <property type="match status" value="1"/>
</dbReference>
<reference evidence="14" key="4">
    <citation type="journal article" date="2018" name="Nat. Plants">
        <title>Whole-genome landscape of Medicago truncatula symbiotic genes.</title>
        <authorList>
            <person name="Pecrix Y."/>
            <person name="Staton S.E."/>
            <person name="Sallet E."/>
            <person name="Lelandais-Briere C."/>
            <person name="Moreau S."/>
            <person name="Carrere S."/>
            <person name="Blein T."/>
            <person name="Jardinaud M.F."/>
            <person name="Latrasse D."/>
            <person name="Zouine M."/>
            <person name="Zahm M."/>
            <person name="Kreplak J."/>
            <person name="Mayjonade B."/>
            <person name="Satge C."/>
            <person name="Perez M."/>
            <person name="Cauet S."/>
            <person name="Marande W."/>
            <person name="Chantry-Darmon C."/>
            <person name="Lopez-Roques C."/>
            <person name="Bouchez O."/>
            <person name="Berard A."/>
            <person name="Debelle F."/>
            <person name="Munos S."/>
            <person name="Bendahmane A."/>
            <person name="Berges H."/>
            <person name="Niebel A."/>
            <person name="Buitink J."/>
            <person name="Frugier F."/>
            <person name="Benhamed M."/>
            <person name="Crespi M."/>
            <person name="Gouzy J."/>
            <person name="Gamas P."/>
        </authorList>
    </citation>
    <scope>NUCLEOTIDE SEQUENCE [LARGE SCALE GENOMIC DNA]</scope>
    <source>
        <strain evidence="14">cv. Jemalong A17</strain>
    </source>
</reference>
<reference evidence="11" key="5">
    <citation type="journal article" date="2018" name="Nat. Plants">
        <title>Whole-genome landscape of Medicago truncatula symbiotic genes.</title>
        <authorList>
            <person name="Pecrix Y."/>
            <person name="Gamas P."/>
            <person name="Carrere S."/>
        </authorList>
    </citation>
    <scope>NUCLEOTIDE SEQUENCE</scope>
    <source>
        <tissue evidence="11">Leaves</tissue>
    </source>
</reference>
<keyword evidence="11" id="KW-0378">Hydrolase</keyword>
<dbReference type="InterPro" id="IPR032675">
    <property type="entry name" value="LRR_dom_sf"/>
</dbReference>
<dbReference type="Pfam" id="PF18052">
    <property type="entry name" value="Rx_N"/>
    <property type="match status" value="1"/>
</dbReference>
<dbReference type="InterPro" id="IPR042197">
    <property type="entry name" value="Apaf_helical"/>
</dbReference>
<dbReference type="SUPFAM" id="SSF52047">
    <property type="entry name" value="RNI-like"/>
    <property type="match status" value="1"/>
</dbReference>
<keyword evidence="4" id="KW-0611">Plant defense</keyword>
<protein>
    <submittedName>
        <fullName evidence="10">NBS-LRR disease resistance protein</fullName>
    </submittedName>
    <submittedName>
        <fullName evidence="11">Putative P-loop containing nucleoside triphosphate hydrolase, leucine-rich repeat domain, L</fullName>
    </submittedName>
</protein>
<dbReference type="InterPro" id="IPR036388">
    <property type="entry name" value="WH-like_DNA-bd_sf"/>
</dbReference>
<evidence type="ECO:0000313" key="11">
    <source>
        <dbReference type="EMBL" id="RHN50318.1"/>
    </source>
</evidence>
<dbReference type="InterPro" id="IPR058922">
    <property type="entry name" value="WHD_DRP"/>
</dbReference>
<dbReference type="EMBL" id="PSQE01000006">
    <property type="protein sequence ID" value="RHN50318.1"/>
    <property type="molecule type" value="Genomic_DNA"/>
</dbReference>
<reference evidence="10 13" key="1">
    <citation type="journal article" date="2011" name="Nature">
        <title>The Medicago genome provides insight into the evolution of rhizobial symbioses.</title>
        <authorList>
            <person name="Young N.D."/>
            <person name="Debelle F."/>
            <person name="Oldroyd G.E."/>
            <person name="Geurts R."/>
            <person name="Cannon S.B."/>
            <person name="Udvardi M.K."/>
            <person name="Benedito V.A."/>
            <person name="Mayer K.F."/>
            <person name="Gouzy J."/>
            <person name="Schoof H."/>
            <person name="Van de Peer Y."/>
            <person name="Proost S."/>
            <person name="Cook D.R."/>
            <person name="Meyers B.C."/>
            <person name="Spannagl M."/>
            <person name="Cheung F."/>
            <person name="De Mita S."/>
            <person name="Krishnakumar V."/>
            <person name="Gundlach H."/>
            <person name="Zhou S."/>
            <person name="Mudge J."/>
            <person name="Bharti A.K."/>
            <person name="Murray J.D."/>
            <person name="Naoumkina M.A."/>
            <person name="Rosen B."/>
            <person name="Silverstein K.A."/>
            <person name="Tang H."/>
            <person name="Rombauts S."/>
            <person name="Zhao P.X."/>
            <person name="Zhou P."/>
            <person name="Barbe V."/>
            <person name="Bardou P."/>
            <person name="Bechner M."/>
            <person name="Bellec A."/>
            <person name="Berger A."/>
            <person name="Berges H."/>
            <person name="Bidwell S."/>
            <person name="Bisseling T."/>
            <person name="Choisne N."/>
            <person name="Couloux A."/>
            <person name="Denny R."/>
            <person name="Deshpande S."/>
            <person name="Dai X."/>
            <person name="Doyle J.J."/>
            <person name="Dudez A.M."/>
            <person name="Farmer A.D."/>
            <person name="Fouteau S."/>
            <person name="Franken C."/>
            <person name="Gibelin C."/>
            <person name="Gish J."/>
            <person name="Goldstein S."/>
            <person name="Gonzalez A.J."/>
            <person name="Green P.J."/>
            <person name="Hallab A."/>
            <person name="Hartog M."/>
            <person name="Hua A."/>
            <person name="Humphray S.J."/>
            <person name="Jeong D.H."/>
            <person name="Jing Y."/>
            <person name="Jocker A."/>
            <person name="Kenton S.M."/>
            <person name="Kim D.J."/>
            <person name="Klee K."/>
            <person name="Lai H."/>
            <person name="Lang C."/>
            <person name="Lin S."/>
            <person name="Macmil S.L."/>
            <person name="Magdelenat G."/>
            <person name="Matthews L."/>
            <person name="McCorrison J."/>
            <person name="Monaghan E.L."/>
            <person name="Mun J.H."/>
            <person name="Najar F.Z."/>
            <person name="Nicholson C."/>
            <person name="Noirot C."/>
            <person name="O'Bleness M."/>
            <person name="Paule C.R."/>
            <person name="Poulain J."/>
            <person name="Prion F."/>
            <person name="Qin B."/>
            <person name="Qu C."/>
            <person name="Retzel E.F."/>
            <person name="Riddle C."/>
            <person name="Sallet E."/>
            <person name="Samain S."/>
            <person name="Samson N."/>
            <person name="Sanders I."/>
            <person name="Saurat O."/>
            <person name="Scarpelli C."/>
            <person name="Schiex T."/>
            <person name="Segurens B."/>
            <person name="Severin A.J."/>
            <person name="Sherrier D.J."/>
            <person name="Shi R."/>
            <person name="Sims S."/>
            <person name="Singer S.R."/>
            <person name="Sinharoy S."/>
            <person name="Sterck L."/>
            <person name="Viollet A."/>
            <person name="Wang B.B."/>
            <person name="Wang K."/>
            <person name="Wang M."/>
            <person name="Wang X."/>
            <person name="Warfsmann J."/>
            <person name="Weissenbach J."/>
            <person name="White D.D."/>
            <person name="White J.D."/>
            <person name="Wiley G.B."/>
            <person name="Wincker P."/>
            <person name="Xing Y."/>
            <person name="Yang L."/>
            <person name="Yao Z."/>
            <person name="Ying F."/>
            <person name="Zhai J."/>
            <person name="Zhou L."/>
            <person name="Zuber A."/>
            <person name="Denarie J."/>
            <person name="Dixon R.A."/>
            <person name="May G.D."/>
            <person name="Schwartz D.C."/>
            <person name="Rogers J."/>
            <person name="Quetier F."/>
            <person name="Town C.D."/>
            <person name="Roe B.A."/>
        </authorList>
    </citation>
    <scope>NUCLEOTIDE SEQUENCE [LARGE SCALE GENOMIC DNA]</scope>
    <source>
        <strain evidence="10">A17</strain>
        <strain evidence="12 13">cv. Jemalong A17</strain>
    </source>
</reference>
<sequence>MPHPELIPLESLIHKLTMIAFHNFGRVHGLYAKLERLRAGVEEIKAIFEDDQRKIDKDWIREIKDQVYAADDFFDEIATEILRLDGGKVRSLFSCINAFVFQLQIAREIDEIGKNLEYMIKWDQLAREPARGLAMVEHSYVRNEPVMIGREEEKQAIISLLMEPTDRLLMEPSEEKHSDDSLIGIVGMGGIGKTVLAMMVYKDAQVRDFFDIRMWVCVALNFDVKTIVNEILVSSSGSRSNDQESMETLQIELHKQLNGKKYLLVLDDVWNEDSKKWTELKTYLMSGAEGSKILVTTRSLKVGHAMGTKMLFRLRSLTEENSWSLFKKLVFGDDSNPMIHRLESVGRKIMAKCEGVPLAIMTVAHILDGKYTESEWINALEGSSWELGERELARSTNDISIMSSLAFSYQHLRPRQLKQCFAYCSIYPMGWEIEKNELIQLWMAQDYLNCLNGEQEMESVGIEFVDTLLKMSFFQDPKMDECGNLVSFKMHGLIHDLALEVASDDYYLGSQRNVMEPIHMCFSLESNAIDLLASIDASRLRTIFLQRTNDRGTGRMTRELSLILTFKSLRTLNLSRSSLKMLPDLVGKLKHLRYLDLSWCVKLTRLPKSIGNLVKLQTLKLTGCETLEFSTEVVTKFINLRHLEIDRCKAFENMMPAGLGKLSSLQSLSNFYVVDDRQKKKKSGKLNELQNLNSLSGNLEINRLDQVKDVMPESQHVNLKAKNFLISLELNWENQDKTEGSLQLLENLCPHEYLRRLQVRWYPGDKFSNWLSDIYCLSHISLFGFDNCKSLPPLEHLPFLKSLEISSMKVLEYIHHKELFHTEVTFFPSLERLKFSGCKNFKGWKRTEGQVSVDKHSQRPFVRLSQLIINKCPKLTDLPTFPNVEELQLCESMVKPLKETLDIASSSSSAPLSKLKSLKIEGKLPDICVLPSRWKQNLTSLEHLEIGDVDNLDIWFEDNFPSLKKVVIYGCDLKALPSKMCDMLSLQHIKMMGCHKLASLPKEMVNLTNLVTLEIWDCPLLVERCQSETGVDWPQISHVQNRIMKQNLRR</sequence>
<keyword evidence="3" id="KW-0547">Nucleotide-binding</keyword>
<evidence type="ECO:0000256" key="3">
    <source>
        <dbReference type="ARBA" id="ARBA00022741"/>
    </source>
</evidence>
<evidence type="ECO:0000313" key="12">
    <source>
        <dbReference type="EnsemblPlants" id="KEH25217"/>
    </source>
</evidence>
<evidence type="ECO:0000256" key="4">
    <source>
        <dbReference type="ARBA" id="ARBA00022821"/>
    </source>
</evidence>
<evidence type="ECO:0000256" key="1">
    <source>
        <dbReference type="ARBA" id="ARBA00022614"/>
    </source>
</evidence>
<dbReference type="GO" id="GO:0016787">
    <property type="term" value="F:hydrolase activity"/>
    <property type="evidence" value="ECO:0007669"/>
    <property type="project" value="UniProtKB-KW"/>
</dbReference>
<dbReference type="KEGG" id="mtr:25495499"/>
<keyword evidence="5" id="KW-0067">ATP-binding</keyword>
<dbReference type="InterPro" id="IPR056789">
    <property type="entry name" value="LRR_R13L1-DRL21"/>
</dbReference>
<dbReference type="HOGENOM" id="CLU_000837_8_8_1"/>
<dbReference type="FunFam" id="3.40.50.300:FF:001091">
    <property type="entry name" value="Probable disease resistance protein At1g61300"/>
    <property type="match status" value="1"/>
</dbReference>
<keyword evidence="13" id="KW-1185">Reference proteome</keyword>
<dbReference type="GO" id="GO:0006952">
    <property type="term" value="P:defense response"/>
    <property type="evidence" value="ECO:0007669"/>
    <property type="project" value="UniProtKB-KW"/>
</dbReference>
<dbReference type="OrthoDB" id="2018467at2759"/>
<dbReference type="GO" id="GO:0005524">
    <property type="term" value="F:ATP binding"/>
    <property type="evidence" value="ECO:0007669"/>
    <property type="project" value="UniProtKB-KW"/>
</dbReference>
<dbReference type="EnsemblPlants" id="KEH25217">
    <property type="protein sequence ID" value="KEH25217"/>
    <property type="gene ID" value="MTR_6g016430"/>
</dbReference>
<keyword evidence="2" id="KW-0677">Repeat</keyword>
<name>A0A072U6A3_MEDTR</name>
<feature type="domain" description="Disease resistance protein winged helix" evidence="8">
    <location>
        <begin position="426"/>
        <end position="498"/>
    </location>
</feature>
<organism evidence="10 13">
    <name type="scientific">Medicago truncatula</name>
    <name type="common">Barrel medic</name>
    <name type="synonym">Medicago tribuloides</name>
    <dbReference type="NCBI Taxonomy" id="3880"/>
    <lineage>
        <taxon>Eukaryota</taxon>
        <taxon>Viridiplantae</taxon>
        <taxon>Streptophyta</taxon>
        <taxon>Embryophyta</taxon>
        <taxon>Tracheophyta</taxon>
        <taxon>Spermatophyta</taxon>
        <taxon>Magnoliopsida</taxon>
        <taxon>eudicotyledons</taxon>
        <taxon>Gunneridae</taxon>
        <taxon>Pentapetalae</taxon>
        <taxon>rosids</taxon>
        <taxon>fabids</taxon>
        <taxon>Fabales</taxon>
        <taxon>Fabaceae</taxon>
        <taxon>Papilionoideae</taxon>
        <taxon>50 kb inversion clade</taxon>
        <taxon>NPAAA clade</taxon>
        <taxon>Hologalegina</taxon>
        <taxon>IRL clade</taxon>
        <taxon>Trifolieae</taxon>
        <taxon>Medicago</taxon>
    </lineage>
</organism>
<dbReference type="Gene3D" id="3.80.10.10">
    <property type="entry name" value="Ribonuclease Inhibitor"/>
    <property type="match status" value="3"/>
</dbReference>
<dbReference type="InterPro" id="IPR041118">
    <property type="entry name" value="Rx_N"/>
</dbReference>
<dbReference type="Gramene" id="rna34590">
    <property type="protein sequence ID" value="RHN50318.1"/>
    <property type="gene ID" value="gene34590"/>
</dbReference>
<dbReference type="PRINTS" id="PR00364">
    <property type="entry name" value="DISEASERSIST"/>
</dbReference>
<evidence type="ECO:0000256" key="2">
    <source>
        <dbReference type="ARBA" id="ARBA00022737"/>
    </source>
</evidence>
<dbReference type="AlphaFoldDB" id="A0A072U6A3"/>
<dbReference type="InterPro" id="IPR027417">
    <property type="entry name" value="P-loop_NTPase"/>
</dbReference>
<dbReference type="Proteomes" id="UP000002051">
    <property type="component" value="Chromosome 6"/>
</dbReference>
<dbReference type="Gene3D" id="1.10.10.10">
    <property type="entry name" value="Winged helix-like DNA-binding domain superfamily/Winged helix DNA-binding domain"/>
    <property type="match status" value="1"/>
</dbReference>
<reference evidence="12" key="3">
    <citation type="submission" date="2015-04" db="UniProtKB">
        <authorList>
            <consortium name="EnsemblPlants"/>
        </authorList>
    </citation>
    <scope>IDENTIFICATION</scope>
    <source>
        <strain evidence="12">cv. Jemalong A17</strain>
    </source>
</reference>
<feature type="domain" description="NB-ARC" evidence="6">
    <location>
        <begin position="175"/>
        <end position="333"/>
    </location>
</feature>
<evidence type="ECO:0000256" key="5">
    <source>
        <dbReference type="ARBA" id="ARBA00022840"/>
    </source>
</evidence>
<dbReference type="Gene3D" id="1.20.5.4130">
    <property type="match status" value="1"/>
</dbReference>
<evidence type="ECO:0000313" key="13">
    <source>
        <dbReference type="Proteomes" id="UP000002051"/>
    </source>
</evidence>
<dbReference type="GO" id="GO:0051707">
    <property type="term" value="P:response to other organism"/>
    <property type="evidence" value="ECO:0007669"/>
    <property type="project" value="UniProtKB-ARBA"/>
</dbReference>
<keyword evidence="1" id="KW-0433">Leucine-rich repeat</keyword>
<evidence type="ECO:0000259" key="9">
    <source>
        <dbReference type="Pfam" id="PF25019"/>
    </source>
</evidence>
<evidence type="ECO:0000259" key="7">
    <source>
        <dbReference type="Pfam" id="PF18052"/>
    </source>
</evidence>
<evidence type="ECO:0000259" key="6">
    <source>
        <dbReference type="Pfam" id="PF00931"/>
    </source>
</evidence>
<evidence type="ECO:0000313" key="10">
    <source>
        <dbReference type="EMBL" id="KEH25217.1"/>
    </source>
</evidence>
<dbReference type="EMBL" id="CM001222">
    <property type="protein sequence ID" value="KEH25217.1"/>
    <property type="molecule type" value="Genomic_DNA"/>
</dbReference>
<dbReference type="Pfam" id="PF23559">
    <property type="entry name" value="WHD_DRP"/>
    <property type="match status" value="1"/>
</dbReference>
<dbReference type="PANTHER" id="PTHR36766:SF40">
    <property type="entry name" value="DISEASE RESISTANCE PROTEIN RGA3"/>
    <property type="match status" value="1"/>
</dbReference>
<dbReference type="SUPFAM" id="SSF52540">
    <property type="entry name" value="P-loop containing nucleoside triphosphate hydrolases"/>
    <property type="match status" value="1"/>
</dbReference>
<dbReference type="GO" id="GO:0043531">
    <property type="term" value="F:ADP binding"/>
    <property type="evidence" value="ECO:0007669"/>
    <property type="project" value="InterPro"/>
</dbReference>
<dbReference type="PANTHER" id="PTHR36766">
    <property type="entry name" value="PLANT BROAD-SPECTRUM MILDEW RESISTANCE PROTEIN RPW8"/>
    <property type="match status" value="1"/>
</dbReference>
<reference evidence="10 13" key="2">
    <citation type="journal article" date="2014" name="BMC Genomics">
        <title>An improved genome release (version Mt4.0) for the model legume Medicago truncatula.</title>
        <authorList>
            <person name="Tang H."/>
            <person name="Krishnakumar V."/>
            <person name="Bidwell S."/>
            <person name="Rosen B."/>
            <person name="Chan A."/>
            <person name="Zhou S."/>
            <person name="Gentzbittel L."/>
            <person name="Childs K.L."/>
            <person name="Yandell M."/>
            <person name="Gundlach H."/>
            <person name="Mayer K.F."/>
            <person name="Schwartz D.C."/>
            <person name="Town C.D."/>
        </authorList>
    </citation>
    <scope>GENOME REANNOTATION</scope>
    <source>
        <strain evidence="10">A17</strain>
        <strain evidence="12 13">cv. Jemalong A17</strain>
    </source>
</reference>
<evidence type="ECO:0000313" key="14">
    <source>
        <dbReference type="Proteomes" id="UP000265566"/>
    </source>
</evidence>
<dbReference type="InterPro" id="IPR002182">
    <property type="entry name" value="NB-ARC"/>
</dbReference>
<dbReference type="Gene3D" id="3.40.50.300">
    <property type="entry name" value="P-loop containing nucleotide triphosphate hydrolases"/>
    <property type="match status" value="1"/>
</dbReference>
<gene>
    <name evidence="12" type="primary">25495499</name>
    <name evidence="10" type="ordered locus">MTR_6g016430</name>
    <name evidence="11" type="ORF">MtrunA17_Chr6g0456131</name>
</gene>
<dbReference type="Pfam" id="PF00931">
    <property type="entry name" value="NB-ARC"/>
    <property type="match status" value="1"/>
</dbReference>
<proteinExistence type="predicted"/>
<dbReference type="Proteomes" id="UP000265566">
    <property type="component" value="Chromosome 6"/>
</dbReference>
<feature type="domain" description="R13L1/DRL21-like LRR repeat region" evidence="9">
    <location>
        <begin position="686"/>
        <end position="808"/>
    </location>
</feature>
<accession>A0A072U6A3</accession>
<dbReference type="Gene3D" id="1.10.8.430">
    <property type="entry name" value="Helical domain of apoptotic protease-activating factors"/>
    <property type="match status" value="1"/>
</dbReference>